<name>A0A6A5F2W7_PERFL</name>
<dbReference type="EMBL" id="VHII01000006">
    <property type="protein sequence ID" value="KAF1388876.1"/>
    <property type="molecule type" value="Genomic_DNA"/>
</dbReference>
<keyword evidence="2" id="KW-0479">Metal-binding</keyword>
<evidence type="ECO:0000259" key="3">
    <source>
        <dbReference type="Pfam" id="PF13359"/>
    </source>
</evidence>
<reference evidence="4 5" key="1">
    <citation type="submission" date="2019-06" db="EMBL/GenBank/DDBJ databases">
        <title>A chromosome-scale genome assembly of the European perch, Perca fluviatilis.</title>
        <authorList>
            <person name="Roques C."/>
            <person name="Zahm M."/>
            <person name="Cabau C."/>
            <person name="Klopp C."/>
            <person name="Bouchez O."/>
            <person name="Donnadieu C."/>
            <person name="Kuhl H."/>
            <person name="Gislard M."/>
            <person name="Guendouz S."/>
            <person name="Journot L."/>
            <person name="Haffray P."/>
            <person name="Bestin A."/>
            <person name="Morvezen R."/>
            <person name="Feron R."/>
            <person name="Wen M."/>
            <person name="Jouanno E."/>
            <person name="Herpin A."/>
            <person name="Schartl M."/>
            <person name="Postlethwait J."/>
            <person name="Schaerlinger B."/>
            <person name="Chardard D."/>
            <person name="Lecocq T."/>
            <person name="Poncet C."/>
            <person name="Jaffrelo L."/>
            <person name="Lampietro C."/>
            <person name="Guiguen Y."/>
        </authorList>
    </citation>
    <scope>NUCLEOTIDE SEQUENCE [LARGE SCALE GENOMIC DNA]</scope>
    <source>
        <tissue evidence="4">Blood</tissue>
    </source>
</reference>
<protein>
    <recommendedName>
        <fullName evidence="3">DDE Tnp4 domain-containing protein</fullName>
    </recommendedName>
</protein>
<sequence length="109" mass="12082">MRLEEGGAGDAWLIGDRGYALAPWLMTPLTNPQTHQEASYNQRHARNRSTIERTIGILKGCWMCLDTAEAALQAREGLQNYYGLLCVTQHRHEAWCSTSTSATTPVCAS</sequence>
<dbReference type="Proteomes" id="UP000465112">
    <property type="component" value="Chromosome 6"/>
</dbReference>
<dbReference type="AlphaFoldDB" id="A0A6A5F2W7"/>
<dbReference type="Pfam" id="PF13359">
    <property type="entry name" value="DDE_Tnp_4"/>
    <property type="match status" value="1"/>
</dbReference>
<proteinExistence type="predicted"/>
<evidence type="ECO:0000313" key="5">
    <source>
        <dbReference type="Proteomes" id="UP000465112"/>
    </source>
</evidence>
<feature type="domain" description="DDE Tnp4" evidence="3">
    <location>
        <begin position="11"/>
        <end position="69"/>
    </location>
</feature>
<evidence type="ECO:0000256" key="1">
    <source>
        <dbReference type="ARBA" id="ARBA00001968"/>
    </source>
</evidence>
<keyword evidence="5" id="KW-1185">Reference proteome</keyword>
<dbReference type="InterPro" id="IPR027806">
    <property type="entry name" value="HARBI1_dom"/>
</dbReference>
<gene>
    <name evidence="4" type="ORF">PFLUV_G00067400</name>
</gene>
<accession>A0A6A5F2W7</accession>
<organism evidence="4 5">
    <name type="scientific">Perca fluviatilis</name>
    <name type="common">European perch</name>
    <dbReference type="NCBI Taxonomy" id="8168"/>
    <lineage>
        <taxon>Eukaryota</taxon>
        <taxon>Metazoa</taxon>
        <taxon>Chordata</taxon>
        <taxon>Craniata</taxon>
        <taxon>Vertebrata</taxon>
        <taxon>Euteleostomi</taxon>
        <taxon>Actinopterygii</taxon>
        <taxon>Neopterygii</taxon>
        <taxon>Teleostei</taxon>
        <taxon>Neoteleostei</taxon>
        <taxon>Acanthomorphata</taxon>
        <taxon>Eupercaria</taxon>
        <taxon>Perciformes</taxon>
        <taxon>Percoidei</taxon>
        <taxon>Percidae</taxon>
        <taxon>Percinae</taxon>
        <taxon>Perca</taxon>
    </lineage>
</organism>
<evidence type="ECO:0000313" key="4">
    <source>
        <dbReference type="EMBL" id="KAF1388876.1"/>
    </source>
</evidence>
<comment type="caution">
    <text evidence="4">The sequence shown here is derived from an EMBL/GenBank/DDBJ whole genome shotgun (WGS) entry which is preliminary data.</text>
</comment>
<comment type="cofactor">
    <cofactor evidence="1">
        <name>a divalent metal cation</name>
        <dbReference type="ChEBI" id="CHEBI:60240"/>
    </cofactor>
</comment>
<evidence type="ECO:0000256" key="2">
    <source>
        <dbReference type="ARBA" id="ARBA00022723"/>
    </source>
</evidence>
<dbReference type="GO" id="GO:0046872">
    <property type="term" value="F:metal ion binding"/>
    <property type="evidence" value="ECO:0007669"/>
    <property type="project" value="UniProtKB-KW"/>
</dbReference>